<proteinExistence type="predicted"/>
<sequence>MSSFVARAETETLMFDSREQNRAWIWMDQYKASTNSVDDCWRRPRVLWLYRAEARQAAKLRSGPGCVIVGYCTKGSGTSPAGRARHFRTPQEKSAGVCDLGQHWVVKEDGRPHSESLRKPMPLSAGVDRILVLLPVGGGEKICIVERSCYLALLTLLI</sequence>
<evidence type="ECO:0000313" key="2">
    <source>
        <dbReference type="Proteomes" id="UP000826661"/>
    </source>
</evidence>
<dbReference type="EMBL" id="CP075867">
    <property type="protein sequence ID" value="QYT01510.1"/>
    <property type="molecule type" value="Genomic_DNA"/>
</dbReference>
<evidence type="ECO:0000313" key="1">
    <source>
        <dbReference type="EMBL" id="QYT01510.1"/>
    </source>
</evidence>
<accession>A0A8G0LK58</accession>
<protein>
    <submittedName>
        <fullName evidence="1">Uncharacterized protein</fullName>
    </submittedName>
</protein>
<name>A0A8G0LK58_9HYPO</name>
<organism evidence="1 2">
    <name type="scientific">Trichoderma simmonsii</name>
    <dbReference type="NCBI Taxonomy" id="1491479"/>
    <lineage>
        <taxon>Eukaryota</taxon>
        <taxon>Fungi</taxon>
        <taxon>Dikarya</taxon>
        <taxon>Ascomycota</taxon>
        <taxon>Pezizomycotina</taxon>
        <taxon>Sordariomycetes</taxon>
        <taxon>Hypocreomycetidae</taxon>
        <taxon>Hypocreales</taxon>
        <taxon>Hypocreaceae</taxon>
        <taxon>Trichoderma</taxon>
    </lineage>
</organism>
<keyword evidence="2" id="KW-1185">Reference proteome</keyword>
<gene>
    <name evidence="1" type="ORF">H0G86_008547</name>
</gene>
<reference evidence="1 2" key="1">
    <citation type="journal article" date="2021" name="BMC Genomics">
        <title>Telomere-to-telomere genome assembly of asparaginase-producing Trichoderma simmonsii.</title>
        <authorList>
            <person name="Chung D."/>
            <person name="Kwon Y.M."/>
            <person name="Yang Y."/>
        </authorList>
    </citation>
    <scope>NUCLEOTIDE SEQUENCE [LARGE SCALE GENOMIC DNA]</scope>
    <source>
        <strain evidence="1 2">GH-Sj1</strain>
    </source>
</reference>
<dbReference type="Proteomes" id="UP000826661">
    <property type="component" value="Chromosome IV"/>
</dbReference>
<dbReference type="AlphaFoldDB" id="A0A8G0LK58"/>